<organism evidence="1 3">
    <name type="scientific">Rhizophagus clarus</name>
    <dbReference type="NCBI Taxonomy" id="94130"/>
    <lineage>
        <taxon>Eukaryota</taxon>
        <taxon>Fungi</taxon>
        <taxon>Fungi incertae sedis</taxon>
        <taxon>Mucoromycota</taxon>
        <taxon>Glomeromycotina</taxon>
        <taxon>Glomeromycetes</taxon>
        <taxon>Glomerales</taxon>
        <taxon>Glomeraceae</taxon>
        <taxon>Rhizophagus</taxon>
    </lineage>
</organism>
<dbReference type="SUPFAM" id="SSF52047">
    <property type="entry name" value="RNI-like"/>
    <property type="match status" value="1"/>
</dbReference>
<dbReference type="EMBL" id="BEXD01002668">
    <property type="protein sequence ID" value="GBB99041.1"/>
    <property type="molecule type" value="Genomic_DNA"/>
</dbReference>
<dbReference type="AlphaFoldDB" id="A0A2Z6RR96"/>
<evidence type="ECO:0008006" key="4">
    <source>
        <dbReference type="Google" id="ProtNLM"/>
    </source>
</evidence>
<reference evidence="1 3" key="1">
    <citation type="submission" date="2017-11" db="EMBL/GenBank/DDBJ databases">
        <title>The genome of Rhizophagus clarus HR1 reveals common genetic basis of auxotrophy among arbuscular mycorrhizal fungi.</title>
        <authorList>
            <person name="Kobayashi Y."/>
        </authorList>
    </citation>
    <scope>NUCLEOTIDE SEQUENCE [LARGE SCALE GENOMIC DNA]</scope>
    <source>
        <strain evidence="1 3">HR1</strain>
    </source>
</reference>
<dbReference type="InterPro" id="IPR032675">
    <property type="entry name" value="LRR_dom_sf"/>
</dbReference>
<protein>
    <recommendedName>
        <fullName evidence="4">F-box domain-containing protein</fullName>
    </recommendedName>
</protein>
<dbReference type="Proteomes" id="UP000615446">
    <property type="component" value="Unassembled WGS sequence"/>
</dbReference>
<proteinExistence type="predicted"/>
<dbReference type="EMBL" id="BLAL01000218">
    <property type="protein sequence ID" value="GES92844.1"/>
    <property type="molecule type" value="Genomic_DNA"/>
</dbReference>
<reference evidence="2" key="2">
    <citation type="submission" date="2019-10" db="EMBL/GenBank/DDBJ databases">
        <title>Conservation and host-specific expression of non-tandemly repeated heterogenous ribosome RNA gene in arbuscular mycorrhizal fungi.</title>
        <authorList>
            <person name="Maeda T."/>
            <person name="Kobayashi Y."/>
            <person name="Nakagawa T."/>
            <person name="Ezawa T."/>
            <person name="Yamaguchi K."/>
            <person name="Bino T."/>
            <person name="Nishimoto Y."/>
            <person name="Shigenobu S."/>
            <person name="Kawaguchi M."/>
        </authorList>
    </citation>
    <scope>NUCLEOTIDE SEQUENCE</scope>
    <source>
        <strain evidence="2">HR1</strain>
    </source>
</reference>
<evidence type="ECO:0000313" key="1">
    <source>
        <dbReference type="EMBL" id="GBB99041.1"/>
    </source>
</evidence>
<keyword evidence="3" id="KW-1185">Reference proteome</keyword>
<dbReference type="OrthoDB" id="2310386at2759"/>
<gene>
    <name evidence="2" type="ORF">RCL2_001960200</name>
    <name evidence="1" type="ORF">RclHR1_00340032</name>
</gene>
<evidence type="ECO:0000313" key="2">
    <source>
        <dbReference type="EMBL" id="GES92844.1"/>
    </source>
</evidence>
<dbReference type="Gene3D" id="3.80.10.10">
    <property type="entry name" value="Ribonuclease Inhibitor"/>
    <property type="match status" value="1"/>
</dbReference>
<accession>A0A2Z6RR96</accession>
<evidence type="ECO:0000313" key="3">
    <source>
        <dbReference type="Proteomes" id="UP000247702"/>
    </source>
</evidence>
<name>A0A2Z6RR96_9GLOM</name>
<dbReference type="Proteomes" id="UP000247702">
    <property type="component" value="Unassembled WGS sequence"/>
</dbReference>
<comment type="caution">
    <text evidence="1">The sequence shown here is derived from an EMBL/GenBank/DDBJ whole genome shotgun (WGS) entry which is preliminary data.</text>
</comment>
<sequence length="461" mass="54225">MFKLHADCLKEILEYLEDDGNTLYSCLLVNRLWCVISVKILWRSIRNYRTLITSLPDESKKILIENGISITTSKPLLFNYVIFCRCISYHELNINIERLLKKQQSISILQSSKDNIKQEIIKFLMRQIISLRKLIIPIEFSTEKNMKTFTTHLKSRNRLLNDLSELHFYTDTYPKFIHQLIKVCHNIQTLKITSNFEVISNEYIDLISVQKNLKYLYLKEFSFPECKNLLTKIPNTLIKFALLNGTSDGYRVLCEINNLSNLQEFEFSYYNYNAFNDDWWDCSNILEGKLSCLNEFYCPVSFLIKFLENNGENLKRIHLNKNYHALNHSICENCKNVRILNIELTNISLFQLSQFFEYLPFLESVKINMYSQSRIKENRLLGFVAKKSPKNFCELKLIYCDNMKSTLIPEELELFLTSWGNRVPKKLLSLVITGPNSFIENDGNMKVIEKYIILGTIKLVN</sequence>